<dbReference type="Gene3D" id="3.40.50.300">
    <property type="entry name" value="P-loop containing nucleotide triphosphate hydrolases"/>
    <property type="match status" value="2"/>
</dbReference>
<keyword evidence="4" id="KW-0175">Coiled coil</keyword>
<dbReference type="FunFam" id="3.40.50.300:FF:000011">
    <property type="entry name" value="Putative ABC transporter ATP-binding component"/>
    <property type="match status" value="1"/>
</dbReference>
<dbReference type="Pfam" id="PF12848">
    <property type="entry name" value="ABC_tran_Xtn"/>
    <property type="match status" value="1"/>
</dbReference>
<keyword evidence="3 6" id="KW-0067">ATP-binding</keyword>
<reference evidence="6 7" key="1">
    <citation type="submission" date="2019-01" db="EMBL/GenBank/DDBJ databases">
        <title>Blautia sp. nov. KGMB01111 isolated human feces.</title>
        <authorList>
            <person name="Park J.-E."/>
            <person name="Kim J.-S."/>
            <person name="Park S.-H."/>
        </authorList>
    </citation>
    <scope>NUCLEOTIDE SEQUENCE [LARGE SCALE GENOMIC DNA]</scope>
    <source>
        <strain evidence="6 7">KGMB01111</strain>
    </source>
</reference>
<dbReference type="InterPro" id="IPR027417">
    <property type="entry name" value="P-loop_NTPase"/>
</dbReference>
<evidence type="ECO:0000313" key="7">
    <source>
        <dbReference type="Proteomes" id="UP000290106"/>
    </source>
</evidence>
<dbReference type="PANTHER" id="PTHR42855:SF2">
    <property type="entry name" value="DRUG RESISTANCE ABC TRANSPORTER,ATP-BINDING PROTEIN"/>
    <property type="match status" value="1"/>
</dbReference>
<keyword evidence="2" id="KW-0547">Nucleotide-binding</keyword>
<dbReference type="OrthoDB" id="9801441at2"/>
<dbReference type="Proteomes" id="UP000290106">
    <property type="component" value="Unassembled WGS sequence"/>
</dbReference>
<accession>A0A4Q1RIX1</accession>
<proteinExistence type="predicted"/>
<keyword evidence="7" id="KW-1185">Reference proteome</keyword>
<dbReference type="InterPro" id="IPR032781">
    <property type="entry name" value="ABC_tran_Xtn"/>
</dbReference>
<evidence type="ECO:0000313" key="6">
    <source>
        <dbReference type="EMBL" id="RXS75676.1"/>
    </source>
</evidence>
<evidence type="ECO:0000256" key="4">
    <source>
        <dbReference type="SAM" id="Coils"/>
    </source>
</evidence>
<dbReference type="InterPro" id="IPR003439">
    <property type="entry name" value="ABC_transporter-like_ATP-bd"/>
</dbReference>
<dbReference type="GO" id="GO:0005524">
    <property type="term" value="F:ATP binding"/>
    <property type="evidence" value="ECO:0007669"/>
    <property type="project" value="UniProtKB-KW"/>
</dbReference>
<dbReference type="InterPro" id="IPR003593">
    <property type="entry name" value="AAA+_ATPase"/>
</dbReference>
<keyword evidence="1" id="KW-0677">Repeat</keyword>
<evidence type="ECO:0000256" key="1">
    <source>
        <dbReference type="ARBA" id="ARBA00022737"/>
    </source>
</evidence>
<evidence type="ECO:0000256" key="2">
    <source>
        <dbReference type="ARBA" id="ARBA00022741"/>
    </source>
</evidence>
<dbReference type="EMBL" id="SDKC01000001">
    <property type="protein sequence ID" value="RXS75676.1"/>
    <property type="molecule type" value="Genomic_DNA"/>
</dbReference>
<organism evidence="6 7">
    <name type="scientific">Blautia faecicola</name>
    <dbReference type="NCBI Taxonomy" id="2509240"/>
    <lineage>
        <taxon>Bacteria</taxon>
        <taxon>Bacillati</taxon>
        <taxon>Bacillota</taxon>
        <taxon>Clostridia</taxon>
        <taxon>Lachnospirales</taxon>
        <taxon>Lachnospiraceae</taxon>
        <taxon>Blautia</taxon>
    </lineage>
</organism>
<evidence type="ECO:0000256" key="3">
    <source>
        <dbReference type="ARBA" id="ARBA00022840"/>
    </source>
</evidence>
<dbReference type="PANTHER" id="PTHR42855">
    <property type="entry name" value="ABC TRANSPORTER ATP-BINDING SUBUNIT"/>
    <property type="match status" value="1"/>
</dbReference>
<feature type="domain" description="ABC transporter" evidence="5">
    <location>
        <begin position="320"/>
        <end position="535"/>
    </location>
</feature>
<evidence type="ECO:0000259" key="5">
    <source>
        <dbReference type="PROSITE" id="PS50893"/>
    </source>
</evidence>
<feature type="coiled-coil region" evidence="4">
    <location>
        <begin position="244"/>
        <end position="275"/>
    </location>
</feature>
<comment type="caution">
    <text evidence="6">The sequence shown here is derived from an EMBL/GenBank/DDBJ whole genome shotgun (WGS) entry which is preliminary data.</text>
</comment>
<protein>
    <submittedName>
        <fullName evidence="6">ATP-binding cassette domain-containing protein</fullName>
    </submittedName>
</protein>
<dbReference type="AlphaFoldDB" id="A0A4Q1RIX1"/>
<feature type="domain" description="ABC transporter" evidence="5">
    <location>
        <begin position="2"/>
        <end position="252"/>
    </location>
</feature>
<sequence>MIAANNVTLRIGKKALFEDVNIKFTEGNCYGLIGANGAGKSTFLKILSGQLETTNGDITITPGQRLSFLQQDHFKYDAYQVLDTVIMGNARLYEIMKEKERIYAKEDFTEEDGIRASELEAEFAEMDGWNAESDAEQLLNGLGIPTELHYAQMADLNGSEKVKVLLAQALFGNPDILLLDEPTNHLDLDAIAWLEEFLINFENTVIVVSHDRYFLNKVCTHTADIDYGKIQLYAGNYDFWFESSQLLVKQMKEANKKKEEKIKELQEFISRFSANASKSKQATSRKKALEKIQLDEIRPSSRKYPYIDFRPNREIGNEVLMVENLSKTIDGVKILDNISFTLGREDKVAFVGGNEQAKTVLFKILMGEMEPDSGNYKWGVTTSQAYFPKDNTKDFDNDLTIADWLTQYSEIKDATYVRGFLGRMLFAGEDGVKKVKVLSGGEKVRCLLSKMMISGANILILDEPTNHLDMESITALNNGLIKFPGVLLFASHDHQFVQTTANRIMEIMPNGSMIDKITTYDEYLASDEMARKRQVYLMQEEDN</sequence>
<dbReference type="InterPro" id="IPR051309">
    <property type="entry name" value="ABCF_ATPase"/>
</dbReference>
<name>A0A4Q1RIX1_9FIRM</name>
<dbReference type="SMART" id="SM00382">
    <property type="entry name" value="AAA"/>
    <property type="match status" value="2"/>
</dbReference>
<dbReference type="Pfam" id="PF00005">
    <property type="entry name" value="ABC_tran"/>
    <property type="match status" value="2"/>
</dbReference>
<dbReference type="GO" id="GO:0016887">
    <property type="term" value="F:ATP hydrolysis activity"/>
    <property type="evidence" value="ECO:0007669"/>
    <property type="project" value="InterPro"/>
</dbReference>
<dbReference type="SUPFAM" id="SSF52540">
    <property type="entry name" value="P-loop containing nucleoside triphosphate hydrolases"/>
    <property type="match status" value="2"/>
</dbReference>
<dbReference type="RefSeq" id="WP_129258068.1">
    <property type="nucleotide sequence ID" value="NZ_SDKC01000001.1"/>
</dbReference>
<gene>
    <name evidence="6" type="ORF">ETP43_10900</name>
</gene>
<dbReference type="CDD" id="cd03221">
    <property type="entry name" value="ABCF_EF-3"/>
    <property type="match status" value="2"/>
</dbReference>
<dbReference type="PROSITE" id="PS50893">
    <property type="entry name" value="ABC_TRANSPORTER_2"/>
    <property type="match status" value="2"/>
</dbReference>
<dbReference type="FunFam" id="3.40.50.300:FF:000070">
    <property type="entry name" value="Putative ABC transporter ATP-binding component"/>
    <property type="match status" value="1"/>
</dbReference>